<keyword evidence="5" id="KW-0663">Pyridoxal phosphate</keyword>
<evidence type="ECO:0000256" key="4">
    <source>
        <dbReference type="ARBA" id="ARBA00022679"/>
    </source>
</evidence>
<dbReference type="Gene3D" id="3.30.470.10">
    <property type="match status" value="1"/>
</dbReference>
<dbReference type="InterPro" id="IPR005786">
    <property type="entry name" value="B_amino_transII"/>
</dbReference>
<evidence type="ECO:0000313" key="9">
    <source>
        <dbReference type="WBParaSite" id="PSAMB.scaffold894size39123.g9505.t1"/>
    </source>
</evidence>
<evidence type="ECO:0000256" key="3">
    <source>
        <dbReference type="ARBA" id="ARBA00022576"/>
    </source>
</evidence>
<evidence type="ECO:0000256" key="2">
    <source>
        <dbReference type="ARBA" id="ARBA00009320"/>
    </source>
</evidence>
<feature type="modified residue" description="N6-(pyridoxal phosphate)lysine" evidence="7">
    <location>
        <position position="197"/>
    </location>
</feature>
<dbReference type="GO" id="GO:0004084">
    <property type="term" value="F:branched-chain-amino-acid transaminase activity"/>
    <property type="evidence" value="ECO:0007669"/>
    <property type="project" value="InterPro"/>
</dbReference>
<accession>A0A914XPS1</accession>
<dbReference type="InterPro" id="IPR043131">
    <property type="entry name" value="BCAT-like_N"/>
</dbReference>
<evidence type="ECO:0000256" key="5">
    <source>
        <dbReference type="ARBA" id="ARBA00022898"/>
    </source>
</evidence>
<protein>
    <submittedName>
        <fullName evidence="9">Branched-chain-amino-acid transaminase</fullName>
    </submittedName>
</protein>
<dbReference type="GO" id="GO:0009098">
    <property type="term" value="P:L-leucine biosynthetic process"/>
    <property type="evidence" value="ECO:0007669"/>
    <property type="project" value="TreeGrafter"/>
</dbReference>
<reference evidence="9" key="1">
    <citation type="submission" date="2022-11" db="UniProtKB">
        <authorList>
            <consortium name="WormBaseParasite"/>
        </authorList>
    </citation>
    <scope>IDENTIFICATION</scope>
</reference>
<comment type="cofactor">
    <cofactor evidence="1">
        <name>pyridoxal 5'-phosphate</name>
        <dbReference type="ChEBI" id="CHEBI:597326"/>
    </cofactor>
</comment>
<keyword evidence="4" id="KW-0808">Transferase</keyword>
<keyword evidence="6" id="KW-0028">Amino-acid biosynthesis</keyword>
<evidence type="ECO:0000256" key="7">
    <source>
        <dbReference type="PIRSR" id="PIRSR006468-1"/>
    </source>
</evidence>
<proteinExistence type="inferred from homology"/>
<keyword evidence="3" id="KW-0032">Aminotransferase</keyword>
<evidence type="ECO:0000256" key="1">
    <source>
        <dbReference type="ARBA" id="ARBA00001933"/>
    </source>
</evidence>
<dbReference type="Gene3D" id="3.20.10.10">
    <property type="entry name" value="D-amino Acid Aminotransferase, subunit A, domain 2"/>
    <property type="match status" value="1"/>
</dbReference>
<dbReference type="PANTHER" id="PTHR11825:SF44">
    <property type="entry name" value="BRANCHED-CHAIN-AMINO-ACID AMINOTRANSFERASE"/>
    <property type="match status" value="1"/>
</dbReference>
<dbReference type="Proteomes" id="UP000887566">
    <property type="component" value="Unplaced"/>
</dbReference>
<dbReference type="InterPro" id="IPR036038">
    <property type="entry name" value="Aminotransferase-like"/>
</dbReference>
<keyword evidence="6" id="KW-0100">Branched-chain amino acid biosynthesis</keyword>
<dbReference type="GO" id="GO:0009099">
    <property type="term" value="P:L-valine biosynthetic process"/>
    <property type="evidence" value="ECO:0007669"/>
    <property type="project" value="TreeGrafter"/>
</dbReference>
<keyword evidence="8" id="KW-1185">Reference proteome</keyword>
<dbReference type="PANTHER" id="PTHR11825">
    <property type="entry name" value="SUBGROUP IIII AMINOTRANSFERASE"/>
    <property type="match status" value="1"/>
</dbReference>
<evidence type="ECO:0000256" key="6">
    <source>
        <dbReference type="ARBA" id="ARBA00023304"/>
    </source>
</evidence>
<comment type="similarity">
    <text evidence="2">Belongs to the class-IV pyridoxal-phosphate-dependent aminotransferase family.</text>
</comment>
<dbReference type="InterPro" id="IPR043132">
    <property type="entry name" value="BCAT-like_C"/>
</dbReference>
<dbReference type="GO" id="GO:0005739">
    <property type="term" value="C:mitochondrion"/>
    <property type="evidence" value="ECO:0007669"/>
    <property type="project" value="TreeGrafter"/>
</dbReference>
<sequence length="374" mass="41255">MFSTKELRFIPADSPPPPPKDFKSVEFGCTFAPYMLWADWDEKNGWSAPVIGEVQPITLHPAALVLHFAVETMETLKAFRGVDDRIRMFRAEYKAHALNLGAQRATLPSFDEAAMLECWGRLAVANRDWIPPAGEGALYMRPMIIGTEATFLHKRPRSARLHINCTVWSKPFGGDGLTMYADARYIRAWPGGVCEHKMGCVYAPTLLVNEVASINGCNQVLWLFDAEKEVVTEGGGMNLCFVMQTDTGKELVTPAVAEDREKTIVYPGLMRDSILQLKAADFGLTAIGERELSMNDLRLASRQGLLLECFGCGTGAALCAVKSIFDKKSDNWITPTQAAQSPVAKALAAFFDAICLGNELPNSPSWAYVVDERH</sequence>
<organism evidence="8 9">
    <name type="scientific">Plectus sambesii</name>
    <dbReference type="NCBI Taxonomy" id="2011161"/>
    <lineage>
        <taxon>Eukaryota</taxon>
        <taxon>Metazoa</taxon>
        <taxon>Ecdysozoa</taxon>
        <taxon>Nematoda</taxon>
        <taxon>Chromadorea</taxon>
        <taxon>Plectida</taxon>
        <taxon>Plectina</taxon>
        <taxon>Plectoidea</taxon>
        <taxon>Plectidae</taxon>
        <taxon>Plectus</taxon>
    </lineage>
</organism>
<name>A0A914XPS1_9BILA</name>
<dbReference type="PIRSF" id="PIRSF006468">
    <property type="entry name" value="BCAT1"/>
    <property type="match status" value="1"/>
</dbReference>
<evidence type="ECO:0000313" key="8">
    <source>
        <dbReference type="Proteomes" id="UP000887566"/>
    </source>
</evidence>
<dbReference type="SUPFAM" id="SSF56752">
    <property type="entry name" value="D-aminoacid aminotransferase-like PLP-dependent enzymes"/>
    <property type="match status" value="1"/>
</dbReference>
<dbReference type="WBParaSite" id="PSAMB.scaffold894size39123.g9505.t1">
    <property type="protein sequence ID" value="PSAMB.scaffold894size39123.g9505.t1"/>
    <property type="gene ID" value="PSAMB.scaffold894size39123.g9505"/>
</dbReference>
<dbReference type="AlphaFoldDB" id="A0A914XPS1"/>